<dbReference type="SUPFAM" id="SSF52210">
    <property type="entry name" value="Succinyl-CoA synthetase domains"/>
    <property type="match status" value="1"/>
</dbReference>
<dbReference type="FunFam" id="3.40.50.720:FF:000024">
    <property type="entry name" value="Probable ATP-citrate synthase"/>
    <property type="match status" value="1"/>
</dbReference>
<dbReference type="Pfam" id="PF00549">
    <property type="entry name" value="Ligase_CoA"/>
    <property type="match status" value="1"/>
</dbReference>
<dbReference type="InterPro" id="IPR036969">
    <property type="entry name" value="Citrate_synthase_sf"/>
</dbReference>
<evidence type="ECO:0000256" key="12">
    <source>
        <dbReference type="ARBA" id="ARBA00022840"/>
    </source>
</evidence>
<evidence type="ECO:0000256" key="21">
    <source>
        <dbReference type="ARBA" id="ARBA00076189"/>
    </source>
</evidence>
<dbReference type="EC" id="2.3.3.8" evidence="5"/>
<evidence type="ECO:0000256" key="15">
    <source>
        <dbReference type="ARBA" id="ARBA00030151"/>
    </source>
</evidence>
<evidence type="ECO:0000259" key="28">
    <source>
        <dbReference type="Pfam" id="PF24948"/>
    </source>
</evidence>
<dbReference type="GO" id="GO:0005524">
    <property type="term" value="F:ATP binding"/>
    <property type="evidence" value="ECO:0007669"/>
    <property type="project" value="UniProtKB-KW"/>
</dbReference>
<evidence type="ECO:0000256" key="1">
    <source>
        <dbReference type="ARBA" id="ARBA00004496"/>
    </source>
</evidence>
<keyword evidence="7" id="KW-0444">Lipid biosynthesis</keyword>
<evidence type="ECO:0000256" key="10">
    <source>
        <dbReference type="ARBA" id="ARBA00022723"/>
    </source>
</evidence>
<keyword evidence="12" id="KW-0067">ATP-binding</keyword>
<evidence type="ECO:0000256" key="8">
    <source>
        <dbReference type="ARBA" id="ARBA00022553"/>
    </source>
</evidence>
<dbReference type="InterPro" id="IPR003781">
    <property type="entry name" value="CoA-bd"/>
</dbReference>
<evidence type="ECO:0000256" key="7">
    <source>
        <dbReference type="ARBA" id="ARBA00022516"/>
    </source>
</evidence>
<keyword evidence="11" id="KW-0547">Nucleotide-binding</keyword>
<dbReference type="STRING" id="289078.A0A2X0L7P9"/>
<dbReference type="SUPFAM" id="SSF51735">
    <property type="entry name" value="NAD(P)-binding Rossmann-fold domains"/>
    <property type="match status" value="1"/>
</dbReference>
<dbReference type="InterPro" id="IPR036291">
    <property type="entry name" value="NAD(P)-bd_dom_sf"/>
</dbReference>
<comment type="similarity">
    <text evidence="2">In the C-terminal section; belongs to the succinate/malate CoA ligase alpha subunit family.</text>
</comment>
<evidence type="ECO:0000313" key="30">
    <source>
        <dbReference type="Proteomes" id="UP000249723"/>
    </source>
</evidence>
<dbReference type="SUPFAM" id="SSF56059">
    <property type="entry name" value="Glutathione synthetase ATP-binding domain-like"/>
    <property type="match status" value="1"/>
</dbReference>
<evidence type="ECO:0000256" key="19">
    <source>
        <dbReference type="ARBA" id="ARBA00060724"/>
    </source>
</evidence>
<comment type="subunit">
    <text evidence="4">Homotetramer.</text>
</comment>
<organism evidence="29 30">
    <name type="scientific">Microbotryum saponariae</name>
    <dbReference type="NCBI Taxonomy" id="289078"/>
    <lineage>
        <taxon>Eukaryota</taxon>
        <taxon>Fungi</taxon>
        <taxon>Dikarya</taxon>
        <taxon>Basidiomycota</taxon>
        <taxon>Pucciniomycotina</taxon>
        <taxon>Microbotryomycetes</taxon>
        <taxon>Microbotryales</taxon>
        <taxon>Microbotryaceae</taxon>
        <taxon>Microbotryum</taxon>
    </lineage>
</organism>
<dbReference type="InterPro" id="IPR056749">
    <property type="entry name" value="Citrate_synth_N"/>
</dbReference>
<keyword evidence="6" id="KW-0963">Cytoplasm</keyword>
<dbReference type="InterPro" id="IPR032263">
    <property type="entry name" value="Citrate-bd"/>
</dbReference>
<evidence type="ECO:0000256" key="11">
    <source>
        <dbReference type="ARBA" id="ARBA00022741"/>
    </source>
</evidence>
<comment type="function">
    <text evidence="18">Catalyzes the formation of cytosolic acetyl-CoA, which is mainly used for the biosynthesis of fatty acids and sterols.</text>
</comment>
<evidence type="ECO:0000259" key="26">
    <source>
        <dbReference type="Pfam" id="PF02629"/>
    </source>
</evidence>
<evidence type="ECO:0000256" key="2">
    <source>
        <dbReference type="ARBA" id="ARBA00005899"/>
    </source>
</evidence>
<dbReference type="Proteomes" id="UP000249723">
    <property type="component" value="Unassembled WGS sequence"/>
</dbReference>
<dbReference type="PANTHER" id="PTHR23118:SF42">
    <property type="entry name" value="ATP-CITRATE SYNTHASE"/>
    <property type="match status" value="1"/>
</dbReference>
<evidence type="ECO:0000256" key="22">
    <source>
        <dbReference type="ARBA" id="ARBA00083544"/>
    </source>
</evidence>
<dbReference type="GO" id="GO:0003878">
    <property type="term" value="F:ATP citrate synthase activity"/>
    <property type="evidence" value="ECO:0007669"/>
    <property type="project" value="UniProtKB-EC"/>
</dbReference>
<evidence type="ECO:0000313" key="29">
    <source>
        <dbReference type="EMBL" id="SDA01679.1"/>
    </source>
</evidence>
<dbReference type="InterPro" id="IPR016102">
    <property type="entry name" value="Succinyl-CoA_synth-like"/>
</dbReference>
<evidence type="ECO:0000256" key="23">
    <source>
        <dbReference type="ARBA" id="ARBA00093367"/>
    </source>
</evidence>
<dbReference type="InterPro" id="IPR005811">
    <property type="entry name" value="SUCC_ACL_C"/>
</dbReference>
<evidence type="ECO:0000256" key="9">
    <source>
        <dbReference type="ARBA" id="ARBA00022679"/>
    </source>
</evidence>
<accession>A0A2X0L7P9</accession>
<dbReference type="GO" id="GO:0006633">
    <property type="term" value="P:fatty acid biosynthetic process"/>
    <property type="evidence" value="ECO:0007669"/>
    <property type="project" value="TreeGrafter"/>
</dbReference>
<dbReference type="FunFam" id="3.40.50.261:FF:000004">
    <property type="entry name" value="ATP-citrate synthase subunit"/>
    <property type="match status" value="1"/>
</dbReference>
<dbReference type="Gene3D" id="3.40.50.720">
    <property type="entry name" value="NAD(P)-binding Rossmann-like Domain"/>
    <property type="match status" value="1"/>
</dbReference>
<dbReference type="EMBL" id="FMWP01000117">
    <property type="protein sequence ID" value="SDA01679.1"/>
    <property type="molecule type" value="Genomic_DNA"/>
</dbReference>
<dbReference type="PROSITE" id="PS00399">
    <property type="entry name" value="SUCCINYL_COA_LIG_2"/>
    <property type="match status" value="1"/>
</dbReference>
<reference evidence="30" key="1">
    <citation type="submission" date="2016-10" db="EMBL/GenBank/DDBJ databases">
        <authorList>
            <person name="Jeantristanb JTB J.-T."/>
            <person name="Ricardo R."/>
        </authorList>
    </citation>
    <scope>NUCLEOTIDE SEQUENCE [LARGE SCALE GENOMIC DNA]</scope>
</reference>
<dbReference type="GO" id="GO:0046872">
    <property type="term" value="F:metal ion binding"/>
    <property type="evidence" value="ECO:0007669"/>
    <property type="project" value="UniProtKB-KW"/>
</dbReference>
<dbReference type="Pfam" id="PF16114">
    <property type="entry name" value="Citrate_bind"/>
    <property type="match status" value="1"/>
</dbReference>
<feature type="domain" description="ATP-citrate synthase/succinyl-CoA ligase C-terminal" evidence="25">
    <location>
        <begin position="753"/>
        <end position="877"/>
    </location>
</feature>
<evidence type="ECO:0000256" key="24">
    <source>
        <dbReference type="SAM" id="MobiDB-lite"/>
    </source>
</evidence>
<keyword evidence="8" id="KW-0597">Phosphoprotein</keyword>
<dbReference type="FunFam" id="1.10.230.10:FF:000005">
    <property type="entry name" value="ATP-citrate synthase subunit 1"/>
    <property type="match status" value="1"/>
</dbReference>
<dbReference type="InterPro" id="IPR017440">
    <property type="entry name" value="Cit_synth/succinyl-CoA_lig_AS"/>
</dbReference>
<keyword evidence="10" id="KW-0479">Metal-binding</keyword>
<comment type="catalytic activity">
    <reaction evidence="17">
        <text>oxaloacetate + acetyl-CoA + ADP + phosphate = citrate + ATP + CoA</text>
        <dbReference type="Rhea" id="RHEA:21160"/>
        <dbReference type="ChEBI" id="CHEBI:16452"/>
        <dbReference type="ChEBI" id="CHEBI:16947"/>
        <dbReference type="ChEBI" id="CHEBI:30616"/>
        <dbReference type="ChEBI" id="CHEBI:43474"/>
        <dbReference type="ChEBI" id="CHEBI:57287"/>
        <dbReference type="ChEBI" id="CHEBI:57288"/>
        <dbReference type="ChEBI" id="CHEBI:456216"/>
        <dbReference type="EC" id="2.3.3.8"/>
    </reaction>
</comment>
<dbReference type="Gene3D" id="3.30.470.110">
    <property type="match status" value="1"/>
</dbReference>
<keyword evidence="14" id="KW-0443">Lipid metabolism</keyword>
<protein>
    <recommendedName>
        <fullName evidence="5">ATP citrate synthase</fullName>
        <ecNumber evidence="5">2.3.3.8</ecNumber>
    </recommendedName>
    <alternativeName>
        <fullName evidence="15">ATP-citrate (pro-S-)-lyase</fullName>
    </alternativeName>
    <alternativeName>
        <fullName evidence="21">ATP-citrate (pro-S-)-lyase 1</fullName>
    </alternativeName>
    <alternativeName>
        <fullName evidence="16">Citrate cleavage enzyme</fullName>
    </alternativeName>
    <alternativeName>
        <fullName evidence="22">Citrate cleavage enzyme subunit 1</fullName>
    </alternativeName>
</protein>
<evidence type="ECO:0000256" key="6">
    <source>
        <dbReference type="ARBA" id="ARBA00022490"/>
    </source>
</evidence>
<comment type="similarity">
    <text evidence="3">In the N-terminal section; belongs to the succinate/malate CoA ligase beta subunit family.</text>
</comment>
<feature type="region of interest" description="Disordered" evidence="24">
    <location>
        <begin position="539"/>
        <end position="566"/>
    </location>
</feature>
<feature type="compositionally biased region" description="Low complexity" evidence="24">
    <location>
        <begin position="551"/>
        <end position="564"/>
    </location>
</feature>
<dbReference type="Pfam" id="PF24948">
    <property type="entry name" value="Citrate_synth_N"/>
    <property type="match status" value="1"/>
</dbReference>
<dbReference type="OrthoDB" id="3261737at2759"/>
<dbReference type="Gene3D" id="1.10.230.10">
    <property type="entry name" value="Cytochrome P450-Terp, domain 2"/>
    <property type="match status" value="1"/>
</dbReference>
<keyword evidence="9" id="KW-0808">Transferase</keyword>
<dbReference type="Pfam" id="PF00285">
    <property type="entry name" value="Citrate_synt"/>
    <property type="match status" value="1"/>
</dbReference>
<proteinExistence type="inferred from homology"/>
<dbReference type="PANTHER" id="PTHR23118">
    <property type="entry name" value="ATP-CITRATE SYNTHASE"/>
    <property type="match status" value="1"/>
</dbReference>
<dbReference type="InterPro" id="IPR033847">
    <property type="entry name" value="Citrt_syn/SCS-alpha_CS"/>
</dbReference>
<dbReference type="CDD" id="cd06100">
    <property type="entry name" value="CCL_ACL-C"/>
    <property type="match status" value="1"/>
</dbReference>
<comment type="similarity">
    <text evidence="19">Belongs to the succinate/malate CoA ligase alpha subunit family.</text>
</comment>
<evidence type="ECO:0000256" key="20">
    <source>
        <dbReference type="ARBA" id="ARBA00062455"/>
    </source>
</evidence>
<evidence type="ECO:0000256" key="14">
    <source>
        <dbReference type="ARBA" id="ARBA00023098"/>
    </source>
</evidence>
<sequence length="1201" mass="130638">MSAKPQIASPPLHQPIREYDAKLLLAYHLNHAAQFGTECTVRPGWKAPNTRVAQLPRVEKRDRRRCSLSPTRVDSMICHGTDHALRPTMPSELVQWDPATGDVTRDEALPAWVFTDKLVVKPDQLIKRRGKAGLLALNKTWAEGKQWIAERAGKQVQVEKTTGTLNTFIIEPFLPHPAGSEFYICVNSVREGDMILFTHEGGVEVGDVDAKALTLLVPVGGELPARDTIKAGLLKDVKTGEVKEALVDFIARLYSVYVDLHFAYLEINPLVAVEVEGKTEIYYLDMAAKLDQTAEFIVGPKWAIARDPSIFNPQAVAQKVNGKILADRGPAMVWPPPFGRDLTKEEAYIAKLDSSTGASLKLTVLNAEGRVWTMVAGGGASVVYSDAIAAHGFAHELANYGEYSGAPTTNQTYEYAKTILDLMTRGTPRSDGKLLFIGGGIANFTNVAATFKGIIAALKDYQHKLQEHKVRIFVRRGGPNYQEGLKAMRLLGETLGVEIQVFGPESHITTIVPLGLGITKTAASLESLAPEIPAAGTLTPIAPSSPSGKSAALPAQPPRQQAGARDGIVSFDSIPVDGERPWFRPFDERTRSLVYGLQPRAIQGMLDFDFACGRETPSVAAMIYPFGGHHVQKFYWGTQETLLPVFTSVAEAVRKSPDADVVVNFASSRSVYSSTLECLEFPTIKAIALIAEGVPERHAREILHLAQKKKVTIIGPATVGGIKPGCFRIGNTGGMMDNILSSKLFRAGSVAYVSKSGGMSNELNNILSLTTNGTYEGVAIGGDRYPGTSFIDHLLRYEADPNCKMLVLLGEVGGIEEYRVIDAVKSGQIKKPIVAWAIGTCAKMFTTDVQFGHAGSMANSDLETAEAKNNAMRAAGFIVPPTFEDLPRALKTTYEKLVADGTIVPKPEVAPPTIPIDYKWAQELGMVRKPAAFISTISDERGQELLYAGMPISDVFKEDIGIGGVISLLWFKRRLPPYACKFLEMVLMLTADHGPAVSGAMNTVITTRAGKDLVSSLVSGLLTIGDRFGGALDGAAAEFSRAMDLGLSPREFVDSMRKANKLIPGIGHKIKSKTNPDLRVELVKRYVHDNFPSTKFLDYALAVEEVTSAKKDSLILNVDGAIAVSFCDLLRYSGAFNAEEAAEYMQIGTLNALFVAGRTLGFIGHHLDQKRLKQPLYRHPADDIFITPFDQTRVLVTQRHA</sequence>
<evidence type="ECO:0000256" key="5">
    <source>
        <dbReference type="ARBA" id="ARBA00012639"/>
    </source>
</evidence>
<dbReference type="SUPFAM" id="SSF48256">
    <property type="entry name" value="Citrate synthase"/>
    <property type="match status" value="1"/>
</dbReference>
<comment type="subcellular location">
    <subcellularLocation>
        <location evidence="1">Cytoplasm</location>
    </subcellularLocation>
</comment>
<dbReference type="PROSITE" id="PS01216">
    <property type="entry name" value="SUCCINYL_COA_LIG_1"/>
    <property type="match status" value="1"/>
</dbReference>
<dbReference type="GO" id="GO:0005829">
    <property type="term" value="C:cytosol"/>
    <property type="evidence" value="ECO:0007669"/>
    <property type="project" value="TreeGrafter"/>
</dbReference>
<evidence type="ECO:0000259" key="25">
    <source>
        <dbReference type="Pfam" id="PF00549"/>
    </source>
</evidence>
<feature type="domain" description="ATP-citrate synthase ATP-grasp" evidence="28">
    <location>
        <begin position="103"/>
        <end position="302"/>
    </location>
</feature>
<dbReference type="FunFam" id="3.30.470.110:FF:000003">
    <property type="entry name" value="ATP-citrate synthase subunit 2"/>
    <property type="match status" value="1"/>
</dbReference>
<evidence type="ECO:0000259" key="27">
    <source>
        <dbReference type="Pfam" id="PF16114"/>
    </source>
</evidence>
<evidence type="ECO:0000256" key="17">
    <source>
        <dbReference type="ARBA" id="ARBA00047593"/>
    </source>
</evidence>
<dbReference type="GO" id="GO:0006085">
    <property type="term" value="P:acetyl-CoA biosynthetic process"/>
    <property type="evidence" value="ECO:0007669"/>
    <property type="project" value="TreeGrafter"/>
</dbReference>
<dbReference type="Gene3D" id="3.40.50.261">
    <property type="entry name" value="Succinyl-CoA synthetase domains"/>
    <property type="match status" value="2"/>
</dbReference>
<keyword evidence="30" id="KW-1185">Reference proteome</keyword>
<dbReference type="AlphaFoldDB" id="A0A2X0L7P9"/>
<comment type="subunit">
    <text evidence="20">Composed of two subunits.</text>
</comment>
<gene>
    <name evidence="29" type="ORF">BZ3500_MVSOF-1268-A1-R1_CHR10-2G02887</name>
</gene>
<keyword evidence="13" id="KW-0460">Magnesium</keyword>
<evidence type="ECO:0000256" key="3">
    <source>
        <dbReference type="ARBA" id="ARBA00010719"/>
    </source>
</evidence>
<evidence type="ECO:0000256" key="18">
    <source>
        <dbReference type="ARBA" id="ARBA00054002"/>
    </source>
</evidence>
<dbReference type="FunFam" id="3.40.50.261:FF:000003">
    <property type="entry name" value="ATP-citrate synthase subunit"/>
    <property type="match status" value="1"/>
</dbReference>
<comment type="function">
    <text evidence="23">Catalyzes the cleavage of citrate into oxaloacetate and acetyl-CoA, the latter serving as common substrate in multiple biochemical reactions in protein, carbohydrate and lipid metabolism.</text>
</comment>
<name>A0A2X0L7P9_9BASI</name>
<evidence type="ECO:0000256" key="13">
    <source>
        <dbReference type="ARBA" id="ARBA00022842"/>
    </source>
</evidence>
<dbReference type="InterPro" id="IPR016143">
    <property type="entry name" value="Citrate_synth-like_sm_a-sub"/>
</dbReference>
<evidence type="ECO:0000256" key="4">
    <source>
        <dbReference type="ARBA" id="ARBA00011881"/>
    </source>
</evidence>
<evidence type="ECO:0000256" key="16">
    <source>
        <dbReference type="ARBA" id="ARBA00030982"/>
    </source>
</evidence>
<dbReference type="Pfam" id="PF02629">
    <property type="entry name" value="CoA_binding"/>
    <property type="match status" value="1"/>
</dbReference>
<feature type="domain" description="CoA-binding" evidence="26">
    <location>
        <begin position="588"/>
        <end position="693"/>
    </location>
</feature>
<feature type="domain" description="ATP-citrate synthase citrate-binding" evidence="27">
    <location>
        <begin position="340"/>
        <end position="517"/>
    </location>
</feature>
<dbReference type="InterPro" id="IPR002020">
    <property type="entry name" value="Citrate_synthase"/>
</dbReference>